<dbReference type="EMBL" id="WWVX01000010">
    <property type="protein sequence ID" value="MZL70734.1"/>
    <property type="molecule type" value="Genomic_DNA"/>
</dbReference>
<dbReference type="PANTHER" id="PTHR32438">
    <property type="entry name" value="4-ALPHA-GLUCANOTRANSFERASE DPE1, CHLOROPLASTIC/AMYLOPLASTIC"/>
    <property type="match status" value="1"/>
</dbReference>
<reference evidence="12" key="2">
    <citation type="submission" date="2016-11" db="EMBL/GenBank/DDBJ databases">
        <authorList>
            <person name="Varghese N."/>
            <person name="Submissions S."/>
        </authorList>
    </citation>
    <scope>NUCLEOTIDE SEQUENCE</scope>
    <source>
        <strain evidence="12">DSM 4029</strain>
    </source>
</reference>
<keyword evidence="14" id="KW-1185">Reference proteome</keyword>
<dbReference type="Proteomes" id="UP000184089">
    <property type="component" value="Unassembled WGS sequence"/>
</dbReference>
<dbReference type="InterPro" id="IPR003385">
    <property type="entry name" value="Glyco_hydro_77"/>
</dbReference>
<evidence type="ECO:0000256" key="9">
    <source>
        <dbReference type="ARBA" id="ARBA00031501"/>
    </source>
</evidence>
<dbReference type="RefSeq" id="WP_021658207.1">
    <property type="nucleotide sequence ID" value="NZ_FQVY01000003.1"/>
</dbReference>
<evidence type="ECO:0000256" key="3">
    <source>
        <dbReference type="ARBA" id="ARBA00012560"/>
    </source>
</evidence>
<evidence type="ECO:0000256" key="8">
    <source>
        <dbReference type="ARBA" id="ARBA00031423"/>
    </source>
</evidence>
<evidence type="ECO:0000256" key="1">
    <source>
        <dbReference type="ARBA" id="ARBA00000439"/>
    </source>
</evidence>
<evidence type="ECO:0000256" key="6">
    <source>
        <dbReference type="ARBA" id="ARBA00022679"/>
    </source>
</evidence>
<dbReference type="SUPFAM" id="SSF51445">
    <property type="entry name" value="(Trans)glycosidases"/>
    <property type="match status" value="1"/>
</dbReference>
<protein>
    <recommendedName>
        <fullName evidence="4 10">4-alpha-glucanotransferase</fullName>
        <ecNumber evidence="3 10">2.4.1.25</ecNumber>
    </recommendedName>
    <alternativeName>
        <fullName evidence="8 10">Amylomaltase</fullName>
    </alternativeName>
    <alternativeName>
        <fullName evidence="9 10">Disproportionating enzyme</fullName>
    </alternativeName>
</protein>
<accession>A0AAQ1ME60</accession>
<keyword evidence="7 10" id="KW-0119">Carbohydrate metabolism</keyword>
<dbReference type="EC" id="2.4.1.25" evidence="3 10"/>
<evidence type="ECO:0000313" key="11">
    <source>
        <dbReference type="EMBL" id="MZL70734.1"/>
    </source>
</evidence>
<comment type="caution">
    <text evidence="12">The sequence shown here is derived from an EMBL/GenBank/DDBJ whole genome shotgun (WGS) entry which is preliminary data.</text>
</comment>
<name>A0AAQ1ME60_9FIRM</name>
<reference evidence="11 14" key="3">
    <citation type="journal article" date="2019" name="Nat. Med.">
        <title>A library of human gut bacterial isolates paired with longitudinal multiomics data enables mechanistic microbiome research.</title>
        <authorList>
            <person name="Poyet M."/>
            <person name="Groussin M."/>
            <person name="Gibbons S.M."/>
            <person name="Avila-Pacheco J."/>
            <person name="Jiang X."/>
            <person name="Kearney S.M."/>
            <person name="Perrotta A.R."/>
            <person name="Berdy B."/>
            <person name="Zhao S."/>
            <person name="Lieberman T.D."/>
            <person name="Swanson P.K."/>
            <person name="Smith M."/>
            <person name="Roesemann S."/>
            <person name="Alexander J.E."/>
            <person name="Rich S.A."/>
            <person name="Livny J."/>
            <person name="Vlamakis H."/>
            <person name="Clish C."/>
            <person name="Bullock K."/>
            <person name="Deik A."/>
            <person name="Scott J."/>
            <person name="Pierce K.A."/>
            <person name="Xavier R.J."/>
            <person name="Alm E.J."/>
        </authorList>
    </citation>
    <scope>NUCLEOTIDE SEQUENCE [LARGE SCALE GENOMIC DNA]</scope>
    <source>
        <strain evidence="11 14">BIOML-A2</strain>
    </source>
</reference>
<evidence type="ECO:0000256" key="4">
    <source>
        <dbReference type="ARBA" id="ARBA00020295"/>
    </source>
</evidence>
<dbReference type="InterPro" id="IPR017853">
    <property type="entry name" value="GH"/>
</dbReference>
<sequence>MERSSGVLCPVTSLPSPHGIGTLGQAARDWIDFLHHSGQRWWQVLPIGPTSYGDSPYQPFSAFAGNPYFIDLDTLAEEGLLRPEEAAAPDWGDDPQQVDYGRIYQHREGVLRAAYQRAKKQTDQSGFLAFCRKHIHWLGDYALFMALKGHFGGRPWREWEEDIRLREPAALRRYRTLLKDDIAYHKYLQYLFFKQWAALKEYAAARGVGIIGDIPLYVSMDSADVWANPQLFWLDEERQPRFVAGCPPDYFSPTGQLWGNPLYDWERMKRSGYRWWVQRLGLQLQCCDLVRIDHFRGFSSFWAIPFGDETAQGGHWETGPGLPFFQALKKALGDGLPLIAEDLGYLTPDVHELLEAAGFPGMKVLQFAFDGGSDNAYLPHNHRANSVVYIGTHDNDTLAGWFEKAGEHTRQYAADYLGFLPEEGCSAPFLRAALASVCDLCIFQVQDLLELGSEARMNTPSTTGGNWCWRLIPGALGPELAESLRQKTAAYGRLPAGR</sequence>
<dbReference type="GO" id="GO:0004134">
    <property type="term" value="F:4-alpha-glucanotransferase activity"/>
    <property type="evidence" value="ECO:0007669"/>
    <property type="project" value="UniProtKB-EC"/>
</dbReference>
<organism evidence="12 13">
    <name type="scientific">Bittarella massiliensis</name>
    <name type="common">ex Durand et al. 2017</name>
    <dbReference type="NCBI Taxonomy" id="1720313"/>
    <lineage>
        <taxon>Bacteria</taxon>
        <taxon>Bacillati</taxon>
        <taxon>Bacillota</taxon>
        <taxon>Clostridia</taxon>
        <taxon>Eubacteriales</taxon>
        <taxon>Oscillospiraceae</taxon>
        <taxon>Bittarella (ex Durand et al. 2017)</taxon>
    </lineage>
</organism>
<dbReference type="Proteomes" id="UP000474718">
    <property type="component" value="Unassembled WGS sequence"/>
</dbReference>
<dbReference type="GO" id="GO:0005975">
    <property type="term" value="P:carbohydrate metabolic process"/>
    <property type="evidence" value="ECO:0007669"/>
    <property type="project" value="InterPro"/>
</dbReference>
<evidence type="ECO:0000313" key="12">
    <source>
        <dbReference type="EMBL" id="SHG29300.1"/>
    </source>
</evidence>
<dbReference type="NCBIfam" id="NF011080">
    <property type="entry name" value="PRK14508.1-3"/>
    <property type="match status" value="1"/>
</dbReference>
<evidence type="ECO:0000256" key="7">
    <source>
        <dbReference type="ARBA" id="ARBA00023277"/>
    </source>
</evidence>
<evidence type="ECO:0000256" key="5">
    <source>
        <dbReference type="ARBA" id="ARBA00022676"/>
    </source>
</evidence>
<dbReference type="Gene3D" id="3.20.20.80">
    <property type="entry name" value="Glycosidases"/>
    <property type="match status" value="1"/>
</dbReference>
<evidence type="ECO:0000256" key="10">
    <source>
        <dbReference type="RuleBase" id="RU361207"/>
    </source>
</evidence>
<dbReference type="NCBIfam" id="TIGR00217">
    <property type="entry name" value="malQ"/>
    <property type="match status" value="1"/>
</dbReference>
<gene>
    <name evidence="11" type="primary">malQ</name>
    <name evidence="11" type="ORF">GT747_13335</name>
    <name evidence="12" type="ORF">SAMN05444424_2002</name>
</gene>
<evidence type="ECO:0000313" key="13">
    <source>
        <dbReference type="Proteomes" id="UP000184089"/>
    </source>
</evidence>
<dbReference type="Pfam" id="PF02446">
    <property type="entry name" value="Glyco_hydro_77"/>
    <property type="match status" value="1"/>
</dbReference>
<evidence type="ECO:0000313" key="14">
    <source>
        <dbReference type="Proteomes" id="UP000474718"/>
    </source>
</evidence>
<dbReference type="EMBL" id="FQVY01000003">
    <property type="protein sequence ID" value="SHG29300.1"/>
    <property type="molecule type" value="Genomic_DNA"/>
</dbReference>
<reference evidence="13" key="1">
    <citation type="submission" date="2016-11" db="EMBL/GenBank/DDBJ databases">
        <authorList>
            <person name="Jaros S."/>
            <person name="Januszkiewicz K."/>
            <person name="Wedrychowicz H."/>
        </authorList>
    </citation>
    <scope>NUCLEOTIDE SEQUENCE [LARGE SCALE GENOMIC DNA]</scope>
    <source>
        <strain evidence="13">DSM 4029</strain>
    </source>
</reference>
<proteinExistence type="inferred from homology"/>
<comment type="catalytic activity">
    <reaction evidence="1 10">
        <text>Transfers a segment of a (1-&gt;4)-alpha-D-glucan to a new position in an acceptor, which may be glucose or a (1-&gt;4)-alpha-D-glucan.</text>
        <dbReference type="EC" id="2.4.1.25"/>
    </reaction>
</comment>
<keyword evidence="5 10" id="KW-0328">Glycosyltransferase</keyword>
<evidence type="ECO:0000256" key="2">
    <source>
        <dbReference type="ARBA" id="ARBA00005684"/>
    </source>
</evidence>
<comment type="similarity">
    <text evidence="2 10">Belongs to the disproportionating enzyme family.</text>
</comment>
<keyword evidence="6 10" id="KW-0808">Transferase</keyword>
<dbReference type="PANTHER" id="PTHR32438:SF5">
    <property type="entry name" value="4-ALPHA-GLUCANOTRANSFERASE DPE1, CHLOROPLASTIC_AMYLOPLASTIC"/>
    <property type="match status" value="1"/>
</dbReference>
<dbReference type="AlphaFoldDB" id="A0AAQ1ME60"/>